<dbReference type="AlphaFoldDB" id="A0AAV4NVD2"/>
<gene>
    <name evidence="1" type="ORF">CDAR_165011</name>
</gene>
<dbReference type="EMBL" id="BPLQ01002108">
    <property type="protein sequence ID" value="GIX88726.1"/>
    <property type="molecule type" value="Genomic_DNA"/>
</dbReference>
<sequence>MSGVILSMIGKPSLNFLPIGKLPQISALLKQEDTNVGYQIEDTKEDTLSLLSAFRNEFQPSSSKIIADILFIMKEFVYNFVHPNTGIISLAQKHKNTKCPI</sequence>
<organism evidence="1 2">
    <name type="scientific">Caerostris darwini</name>
    <dbReference type="NCBI Taxonomy" id="1538125"/>
    <lineage>
        <taxon>Eukaryota</taxon>
        <taxon>Metazoa</taxon>
        <taxon>Ecdysozoa</taxon>
        <taxon>Arthropoda</taxon>
        <taxon>Chelicerata</taxon>
        <taxon>Arachnida</taxon>
        <taxon>Araneae</taxon>
        <taxon>Araneomorphae</taxon>
        <taxon>Entelegynae</taxon>
        <taxon>Araneoidea</taxon>
        <taxon>Araneidae</taxon>
        <taxon>Caerostris</taxon>
    </lineage>
</organism>
<protein>
    <submittedName>
        <fullName evidence="1">Uncharacterized protein</fullName>
    </submittedName>
</protein>
<dbReference type="Proteomes" id="UP001054837">
    <property type="component" value="Unassembled WGS sequence"/>
</dbReference>
<name>A0AAV4NVD2_9ARAC</name>
<reference evidence="1 2" key="1">
    <citation type="submission" date="2021-06" db="EMBL/GenBank/DDBJ databases">
        <title>Caerostris darwini draft genome.</title>
        <authorList>
            <person name="Kono N."/>
            <person name="Arakawa K."/>
        </authorList>
    </citation>
    <scope>NUCLEOTIDE SEQUENCE [LARGE SCALE GENOMIC DNA]</scope>
</reference>
<comment type="caution">
    <text evidence="1">The sequence shown here is derived from an EMBL/GenBank/DDBJ whole genome shotgun (WGS) entry which is preliminary data.</text>
</comment>
<evidence type="ECO:0000313" key="1">
    <source>
        <dbReference type="EMBL" id="GIX88726.1"/>
    </source>
</evidence>
<keyword evidence="2" id="KW-1185">Reference proteome</keyword>
<proteinExistence type="predicted"/>
<accession>A0AAV4NVD2</accession>
<evidence type="ECO:0000313" key="2">
    <source>
        <dbReference type="Proteomes" id="UP001054837"/>
    </source>
</evidence>